<dbReference type="InterPro" id="IPR018968">
    <property type="entry name" value="Phasin"/>
</dbReference>
<gene>
    <name evidence="3" type="ORF">QC821_17010</name>
</gene>
<comment type="caution">
    <text evidence="3">The sequence shown here is derived from an EMBL/GenBank/DDBJ whole genome shotgun (WGS) entry which is preliminary data.</text>
</comment>
<feature type="compositionally biased region" description="Polar residues" evidence="1">
    <location>
        <begin position="114"/>
        <end position="127"/>
    </location>
</feature>
<accession>A0ABU1HIX2</accession>
<evidence type="ECO:0000313" key="3">
    <source>
        <dbReference type="EMBL" id="MDR5906983.1"/>
    </source>
</evidence>
<keyword evidence="4" id="KW-1185">Reference proteome</keyword>
<feature type="region of interest" description="Disordered" evidence="1">
    <location>
        <begin position="114"/>
        <end position="185"/>
    </location>
</feature>
<dbReference type="Pfam" id="PF09361">
    <property type="entry name" value="Phasin_2"/>
    <property type="match status" value="1"/>
</dbReference>
<reference evidence="3 4" key="1">
    <citation type="submission" date="2023-04" db="EMBL/GenBank/DDBJ databases">
        <title>A long-awaited taxogenomic arrangement of the family Halomonadaceae.</title>
        <authorList>
            <person name="De La Haba R."/>
            <person name="Chuvochina M."/>
            <person name="Wittouck S."/>
            <person name="Arahal D.R."/>
            <person name="Sanchez-Porro C."/>
            <person name="Hugenholtz P."/>
            <person name="Ventosa A."/>
        </authorList>
    </citation>
    <scope>NUCLEOTIDE SEQUENCE [LARGE SCALE GENOMIC DNA]</scope>
    <source>
        <strain evidence="3 4">DSM 26770</strain>
    </source>
</reference>
<evidence type="ECO:0000259" key="2">
    <source>
        <dbReference type="Pfam" id="PF09361"/>
    </source>
</evidence>
<feature type="region of interest" description="Disordered" evidence="1">
    <location>
        <begin position="1"/>
        <end position="26"/>
    </location>
</feature>
<feature type="domain" description="Phasin" evidence="2">
    <location>
        <begin position="28"/>
        <end position="118"/>
    </location>
</feature>
<dbReference type="EMBL" id="JARWAM010000013">
    <property type="protein sequence ID" value="MDR5906983.1"/>
    <property type="molecule type" value="Genomic_DNA"/>
</dbReference>
<evidence type="ECO:0000313" key="4">
    <source>
        <dbReference type="Proteomes" id="UP001251374"/>
    </source>
</evidence>
<proteinExistence type="predicted"/>
<protein>
    <submittedName>
        <fullName evidence="3">Phasin family protein</fullName>
    </submittedName>
</protein>
<feature type="compositionally biased region" description="Basic and acidic residues" evidence="1">
    <location>
        <begin position="154"/>
        <end position="185"/>
    </location>
</feature>
<feature type="compositionally biased region" description="Basic and acidic residues" evidence="1">
    <location>
        <begin position="1"/>
        <end position="23"/>
    </location>
</feature>
<dbReference type="Proteomes" id="UP001251374">
    <property type="component" value="Unassembled WGS sequence"/>
</dbReference>
<sequence length="185" mass="21244">MSAEKTKQDADKTTQKETDRAKQQFESSIVEPVRAYGSLTTNYYEELFSTQFDAVRAFAETSLAQSRSWLEVKDSESFRKVVEEQQQSIKDMSERLKADTDRISSLSQEYLKESQQLAMSSMQTGQKQLEENMQKGQQQFQENLEKGQAQVRESMQKGKGEGEESRQKNQQHADKSKKSTSTSEK</sequence>
<organism evidence="3 4">
    <name type="scientific">Franzmannia qiaohouensis</name>
    <dbReference type="NCBI Taxonomy" id="1329370"/>
    <lineage>
        <taxon>Bacteria</taxon>
        <taxon>Pseudomonadati</taxon>
        <taxon>Pseudomonadota</taxon>
        <taxon>Gammaproteobacteria</taxon>
        <taxon>Oceanospirillales</taxon>
        <taxon>Halomonadaceae</taxon>
        <taxon>Franzmannia</taxon>
    </lineage>
</organism>
<evidence type="ECO:0000256" key="1">
    <source>
        <dbReference type="SAM" id="MobiDB-lite"/>
    </source>
</evidence>
<dbReference type="RefSeq" id="WP_309723999.1">
    <property type="nucleotide sequence ID" value="NZ_JARWAM010000013.1"/>
</dbReference>
<name>A0ABU1HIX2_9GAMM</name>